<evidence type="ECO:0000256" key="2">
    <source>
        <dbReference type="ARBA" id="ARBA00005840"/>
    </source>
</evidence>
<dbReference type="PRINTS" id="PR01386">
    <property type="entry name" value="CCMCBIOGNSIS"/>
</dbReference>
<keyword evidence="8 9" id="KW-0472">Membrane</keyword>
<keyword evidence="4 9" id="KW-0812">Transmembrane</keyword>
<feature type="transmembrane region" description="Helical" evidence="9">
    <location>
        <begin position="96"/>
        <end position="114"/>
    </location>
</feature>
<dbReference type="GO" id="GO:0020037">
    <property type="term" value="F:heme binding"/>
    <property type="evidence" value="ECO:0007669"/>
    <property type="project" value="InterPro"/>
</dbReference>
<dbReference type="NCBIfam" id="TIGR03144">
    <property type="entry name" value="cytochr_II_ccsB"/>
    <property type="match status" value="1"/>
</dbReference>
<feature type="transmembrane region" description="Helical" evidence="9">
    <location>
        <begin position="12"/>
        <end position="30"/>
    </location>
</feature>
<proteinExistence type="inferred from homology"/>
<evidence type="ECO:0000256" key="6">
    <source>
        <dbReference type="ARBA" id="ARBA00022989"/>
    </source>
</evidence>
<keyword evidence="5" id="KW-0201">Cytochrome c-type biogenesis</keyword>
<reference evidence="11" key="1">
    <citation type="submission" date="2019-03" db="EMBL/GenBank/DDBJ databases">
        <title>Lake Tanganyika Metagenome-Assembled Genomes (MAGs).</title>
        <authorList>
            <person name="Tran P."/>
        </authorList>
    </citation>
    <scope>NUCLEOTIDE SEQUENCE</scope>
    <source>
        <strain evidence="11">M_DeepCast_400m_m2_100</strain>
    </source>
</reference>
<feature type="transmembrane region" description="Helical" evidence="9">
    <location>
        <begin position="37"/>
        <end position="60"/>
    </location>
</feature>
<evidence type="ECO:0000259" key="10">
    <source>
        <dbReference type="Pfam" id="PF01578"/>
    </source>
</evidence>
<organism evidence="11 12">
    <name type="scientific">Eiseniibacteriota bacterium</name>
    <dbReference type="NCBI Taxonomy" id="2212470"/>
    <lineage>
        <taxon>Bacteria</taxon>
        <taxon>Candidatus Eiseniibacteriota</taxon>
    </lineage>
</organism>
<sequence length="268" mass="29524">MTGTPDIQFFTASFAVYIAALALFLAHGFFRRPLLGWAAAGAIALGAASQTIALGLRWSLSGRPPLASMFEFASVVSWMAAWSLFWLVARTRRFDIGSYAAPLILGMMAVASLLPREIQEQLVPALQSYWLYIHVSMAALSEGAFALACGLSIAYLVKARRGAAREDELARLDALTHRVIAIGYPLFTLGALFAGAIWAYHAWGTFWSWDPKEVGSWIIWLFYTGYLHARHRRGWAGRRAAWLSIVGFVMIVLSFVGNLFLGGQHAYG</sequence>
<dbReference type="PANTHER" id="PTHR30071:SF1">
    <property type="entry name" value="CYTOCHROME B_B6 PROTEIN-RELATED"/>
    <property type="match status" value="1"/>
</dbReference>
<evidence type="ECO:0000256" key="9">
    <source>
        <dbReference type="SAM" id="Phobius"/>
    </source>
</evidence>
<dbReference type="InterPro" id="IPR017562">
    <property type="entry name" value="Cyt_c_biogenesis_CcsA"/>
</dbReference>
<evidence type="ECO:0000313" key="11">
    <source>
        <dbReference type="EMBL" id="MBM3316869.1"/>
    </source>
</evidence>
<dbReference type="EMBL" id="VGIY01000050">
    <property type="protein sequence ID" value="MBM3316869.1"/>
    <property type="molecule type" value="Genomic_DNA"/>
</dbReference>
<dbReference type="InterPro" id="IPR003557">
    <property type="entry name" value="Cyt_c_biogenesis_CcmC"/>
</dbReference>
<keyword evidence="6 9" id="KW-1133">Transmembrane helix</keyword>
<comment type="similarity">
    <text evidence="2">Belongs to the CcmC/CycZ/HelC family.</text>
</comment>
<evidence type="ECO:0000313" key="12">
    <source>
        <dbReference type="Proteomes" id="UP000748308"/>
    </source>
</evidence>
<dbReference type="Proteomes" id="UP000748308">
    <property type="component" value="Unassembled WGS sequence"/>
</dbReference>
<protein>
    <recommendedName>
        <fullName evidence="3">Heme exporter protein C</fullName>
    </recommendedName>
</protein>
<evidence type="ECO:0000256" key="1">
    <source>
        <dbReference type="ARBA" id="ARBA00004141"/>
    </source>
</evidence>
<feature type="domain" description="Cytochrome c assembly protein" evidence="10">
    <location>
        <begin position="73"/>
        <end position="260"/>
    </location>
</feature>
<dbReference type="PANTHER" id="PTHR30071">
    <property type="entry name" value="HEME EXPORTER PROTEIN C"/>
    <property type="match status" value="1"/>
</dbReference>
<keyword evidence="7" id="KW-0793">Thylakoid</keyword>
<comment type="caution">
    <text evidence="11">The sequence shown here is derived from an EMBL/GenBank/DDBJ whole genome shotgun (WGS) entry which is preliminary data.</text>
</comment>
<feature type="transmembrane region" description="Helical" evidence="9">
    <location>
        <begin position="178"/>
        <end position="202"/>
    </location>
</feature>
<name>A0A937XA58_UNCEI</name>
<evidence type="ECO:0000256" key="8">
    <source>
        <dbReference type="ARBA" id="ARBA00023136"/>
    </source>
</evidence>
<feature type="transmembrane region" description="Helical" evidence="9">
    <location>
        <begin position="129"/>
        <end position="157"/>
    </location>
</feature>
<dbReference type="InterPro" id="IPR002541">
    <property type="entry name" value="Cyt_c_assembly"/>
</dbReference>
<dbReference type="GO" id="GO:0017004">
    <property type="term" value="P:cytochrome complex assembly"/>
    <property type="evidence" value="ECO:0007669"/>
    <property type="project" value="UniProtKB-KW"/>
</dbReference>
<dbReference type="AlphaFoldDB" id="A0A937XA58"/>
<dbReference type="GO" id="GO:0015232">
    <property type="term" value="F:heme transmembrane transporter activity"/>
    <property type="evidence" value="ECO:0007669"/>
    <property type="project" value="InterPro"/>
</dbReference>
<gene>
    <name evidence="11" type="primary">ccsB</name>
    <name evidence="11" type="ORF">FJY75_03355</name>
</gene>
<comment type="subcellular location">
    <subcellularLocation>
        <location evidence="1">Membrane</location>
        <topology evidence="1">Multi-pass membrane protein</topology>
    </subcellularLocation>
</comment>
<feature type="transmembrane region" description="Helical" evidence="9">
    <location>
        <begin position="66"/>
        <end position="89"/>
    </location>
</feature>
<evidence type="ECO:0000256" key="7">
    <source>
        <dbReference type="ARBA" id="ARBA00023078"/>
    </source>
</evidence>
<evidence type="ECO:0000256" key="5">
    <source>
        <dbReference type="ARBA" id="ARBA00022748"/>
    </source>
</evidence>
<dbReference type="GO" id="GO:0005886">
    <property type="term" value="C:plasma membrane"/>
    <property type="evidence" value="ECO:0007669"/>
    <property type="project" value="TreeGrafter"/>
</dbReference>
<dbReference type="Pfam" id="PF01578">
    <property type="entry name" value="Cytochrom_C_asm"/>
    <property type="match status" value="1"/>
</dbReference>
<evidence type="ECO:0000256" key="4">
    <source>
        <dbReference type="ARBA" id="ARBA00022692"/>
    </source>
</evidence>
<feature type="transmembrane region" description="Helical" evidence="9">
    <location>
        <begin position="241"/>
        <end position="261"/>
    </location>
</feature>
<evidence type="ECO:0000256" key="3">
    <source>
        <dbReference type="ARBA" id="ARBA00016463"/>
    </source>
</evidence>
<dbReference type="InterPro" id="IPR045062">
    <property type="entry name" value="Cyt_c_biogenesis_CcsA/CcmC"/>
</dbReference>
<accession>A0A937XA58</accession>
<feature type="transmembrane region" description="Helical" evidence="9">
    <location>
        <begin position="214"/>
        <end position="229"/>
    </location>
</feature>